<accession>A0A6C0AYW2</accession>
<evidence type="ECO:0000313" key="1">
    <source>
        <dbReference type="EMBL" id="QHS85000.1"/>
    </source>
</evidence>
<dbReference type="AlphaFoldDB" id="A0A6C0AYW2"/>
<name>A0A6C0AYW2_9ZZZZ</name>
<protein>
    <submittedName>
        <fullName evidence="1">Uncharacterized protein</fullName>
    </submittedName>
</protein>
<dbReference type="EMBL" id="MN739039">
    <property type="protein sequence ID" value="QHS85000.1"/>
    <property type="molecule type" value="Genomic_DNA"/>
</dbReference>
<sequence>MVNLRVRISHIKKRMVLVKIITLYYDSYEKNFGDGFYPQTTFVQGYESINIQFNFTDGCWQQSSGDPITGFDGNERKNILNLLNHHNYISNNILDTLGYLI</sequence>
<reference evidence="1" key="1">
    <citation type="journal article" date="2020" name="Nature">
        <title>Giant virus diversity and host interactions through global metagenomics.</title>
        <authorList>
            <person name="Schulz F."/>
            <person name="Roux S."/>
            <person name="Paez-Espino D."/>
            <person name="Jungbluth S."/>
            <person name="Walsh D.A."/>
            <person name="Denef V.J."/>
            <person name="McMahon K.D."/>
            <person name="Konstantinidis K.T."/>
            <person name="Eloe-Fadrosh E.A."/>
            <person name="Kyrpides N.C."/>
            <person name="Woyke T."/>
        </authorList>
    </citation>
    <scope>NUCLEOTIDE SEQUENCE</scope>
    <source>
        <strain evidence="1">GVMAG-M-3300009182-67</strain>
    </source>
</reference>
<proteinExistence type="predicted"/>
<organism evidence="1">
    <name type="scientific">viral metagenome</name>
    <dbReference type="NCBI Taxonomy" id="1070528"/>
    <lineage>
        <taxon>unclassified sequences</taxon>
        <taxon>metagenomes</taxon>
        <taxon>organismal metagenomes</taxon>
    </lineage>
</organism>